<evidence type="ECO:0000256" key="1">
    <source>
        <dbReference type="SAM" id="MobiDB-lite"/>
    </source>
</evidence>
<proteinExistence type="predicted"/>
<gene>
    <name evidence="2" type="ORF">GCM10023191_072260</name>
</gene>
<evidence type="ECO:0000313" key="3">
    <source>
        <dbReference type="Proteomes" id="UP001500503"/>
    </source>
</evidence>
<protein>
    <submittedName>
        <fullName evidence="2">Uncharacterized protein</fullName>
    </submittedName>
</protein>
<keyword evidence="3" id="KW-1185">Reference proteome</keyword>
<reference evidence="3" key="1">
    <citation type="journal article" date="2019" name="Int. J. Syst. Evol. Microbiol.">
        <title>The Global Catalogue of Microorganisms (GCM) 10K type strain sequencing project: providing services to taxonomists for standard genome sequencing and annotation.</title>
        <authorList>
            <consortium name="The Broad Institute Genomics Platform"/>
            <consortium name="The Broad Institute Genome Sequencing Center for Infectious Disease"/>
            <person name="Wu L."/>
            <person name="Ma J."/>
        </authorList>
    </citation>
    <scope>NUCLEOTIDE SEQUENCE [LARGE SCALE GENOMIC DNA]</scope>
    <source>
        <strain evidence="3">JCM 17933</strain>
    </source>
</reference>
<sequence>MRADQTHRAGAGRRGRGEETAESDLVEPVTAGLGRCGAVHRASGDERAVWGWWITGPLLCRKFMCKVHTYPNMHCSARPDESRPT</sequence>
<accession>A0ABP8QU50</accession>
<feature type="region of interest" description="Disordered" evidence="1">
    <location>
        <begin position="1"/>
        <end position="26"/>
    </location>
</feature>
<name>A0ABP8QU50_9ACTN</name>
<dbReference type="EMBL" id="BAABHF010000045">
    <property type="protein sequence ID" value="GAA4510101.1"/>
    <property type="molecule type" value="Genomic_DNA"/>
</dbReference>
<organism evidence="2 3">
    <name type="scientific">Actinoallomurus oryzae</name>
    <dbReference type="NCBI Taxonomy" id="502180"/>
    <lineage>
        <taxon>Bacteria</taxon>
        <taxon>Bacillati</taxon>
        <taxon>Actinomycetota</taxon>
        <taxon>Actinomycetes</taxon>
        <taxon>Streptosporangiales</taxon>
        <taxon>Thermomonosporaceae</taxon>
        <taxon>Actinoallomurus</taxon>
    </lineage>
</organism>
<dbReference type="Proteomes" id="UP001500503">
    <property type="component" value="Unassembled WGS sequence"/>
</dbReference>
<comment type="caution">
    <text evidence="2">The sequence shown here is derived from an EMBL/GenBank/DDBJ whole genome shotgun (WGS) entry which is preliminary data.</text>
</comment>
<evidence type="ECO:0000313" key="2">
    <source>
        <dbReference type="EMBL" id="GAA4510101.1"/>
    </source>
</evidence>